<keyword evidence="2" id="KW-1185">Reference proteome</keyword>
<accession>A0AAV1JCA0</accession>
<name>A0AAV1JCA0_9NEOP</name>
<evidence type="ECO:0000313" key="1">
    <source>
        <dbReference type="EMBL" id="CAK1547004.1"/>
    </source>
</evidence>
<sequence length="281" mass="31955">MGCAASIRKSSVLQSESEDSWHSRIDKNETVVATLVRLDRGIASCEKRYPTQRLAIVTAELKSIQLEIQELGGVINSDVTEKAYAKAIHQIFVELHLYKRPMLAAENEDFVANVNRKEMHRLEVLYLSLRQKELQRESQILQTQLLRLRSLYREQQHLLESLWYEKPSSEPTPQSNLRHAQGLRDALATASMRLRAGAEYTQNGLRLLEEALRSWKLSSIGSRSGWERTSSCAEACSLLVKARCQERGARRVLGAQAAPRAARSVRLTLDYAFTDCLHDHK</sequence>
<evidence type="ECO:0000313" key="2">
    <source>
        <dbReference type="Proteomes" id="UP001497472"/>
    </source>
</evidence>
<reference evidence="1 2" key="1">
    <citation type="submission" date="2023-11" db="EMBL/GenBank/DDBJ databases">
        <authorList>
            <person name="Okamura Y."/>
        </authorList>
    </citation>
    <scope>NUCLEOTIDE SEQUENCE [LARGE SCALE GENOMIC DNA]</scope>
</reference>
<dbReference type="AlphaFoldDB" id="A0AAV1JCA0"/>
<protein>
    <submittedName>
        <fullName evidence="1">Uncharacterized protein</fullName>
    </submittedName>
</protein>
<dbReference type="Proteomes" id="UP001497472">
    <property type="component" value="Unassembled WGS sequence"/>
</dbReference>
<organism evidence="1 2">
    <name type="scientific">Leptosia nina</name>
    <dbReference type="NCBI Taxonomy" id="320188"/>
    <lineage>
        <taxon>Eukaryota</taxon>
        <taxon>Metazoa</taxon>
        <taxon>Ecdysozoa</taxon>
        <taxon>Arthropoda</taxon>
        <taxon>Hexapoda</taxon>
        <taxon>Insecta</taxon>
        <taxon>Pterygota</taxon>
        <taxon>Neoptera</taxon>
        <taxon>Endopterygota</taxon>
        <taxon>Lepidoptera</taxon>
        <taxon>Glossata</taxon>
        <taxon>Ditrysia</taxon>
        <taxon>Papilionoidea</taxon>
        <taxon>Pieridae</taxon>
        <taxon>Pierinae</taxon>
        <taxon>Leptosia</taxon>
    </lineage>
</organism>
<comment type="caution">
    <text evidence="1">The sequence shown here is derived from an EMBL/GenBank/DDBJ whole genome shotgun (WGS) entry which is preliminary data.</text>
</comment>
<proteinExistence type="predicted"/>
<dbReference type="EMBL" id="CAVLEF010000009">
    <property type="protein sequence ID" value="CAK1547004.1"/>
    <property type="molecule type" value="Genomic_DNA"/>
</dbReference>
<gene>
    <name evidence="1" type="ORF">LNINA_LOCUS6507</name>
</gene>